<proteinExistence type="predicted"/>
<dbReference type="Pfam" id="PF06985">
    <property type="entry name" value="HET"/>
    <property type="match status" value="1"/>
</dbReference>
<accession>A0A8H6N4L8</accession>
<dbReference type="PANTHER" id="PTHR10622:SF10">
    <property type="entry name" value="HET DOMAIN-CONTAINING PROTEIN"/>
    <property type="match status" value="1"/>
</dbReference>
<dbReference type="Proteomes" id="UP000654918">
    <property type="component" value="Unassembled WGS sequence"/>
</dbReference>
<dbReference type="InterPro" id="IPR010730">
    <property type="entry name" value="HET"/>
</dbReference>
<dbReference type="EMBL" id="WIGO01000276">
    <property type="protein sequence ID" value="KAF6820114.1"/>
    <property type="molecule type" value="Genomic_DNA"/>
</dbReference>
<name>A0A8H6N4L8_9PEZI</name>
<protein>
    <submittedName>
        <fullName evidence="2">Het domain protein</fullName>
    </submittedName>
</protein>
<gene>
    <name evidence="2" type="ORF">CPLU01_12839</name>
</gene>
<keyword evidence="3" id="KW-1185">Reference proteome</keyword>
<organism evidence="2 3">
    <name type="scientific">Colletotrichum plurivorum</name>
    <dbReference type="NCBI Taxonomy" id="2175906"/>
    <lineage>
        <taxon>Eukaryota</taxon>
        <taxon>Fungi</taxon>
        <taxon>Dikarya</taxon>
        <taxon>Ascomycota</taxon>
        <taxon>Pezizomycotina</taxon>
        <taxon>Sordariomycetes</taxon>
        <taxon>Hypocreomycetidae</taxon>
        <taxon>Glomerellales</taxon>
        <taxon>Glomerellaceae</taxon>
        <taxon>Colletotrichum</taxon>
        <taxon>Colletotrichum orchidearum species complex</taxon>
    </lineage>
</organism>
<comment type="caution">
    <text evidence="2">The sequence shown here is derived from an EMBL/GenBank/DDBJ whole genome shotgun (WGS) entry which is preliminary data.</text>
</comment>
<dbReference type="PANTHER" id="PTHR10622">
    <property type="entry name" value="HET DOMAIN-CONTAINING PROTEIN"/>
    <property type="match status" value="1"/>
</dbReference>
<feature type="domain" description="Heterokaryon incompatibility" evidence="1">
    <location>
        <begin position="22"/>
        <end position="114"/>
    </location>
</feature>
<dbReference type="AlphaFoldDB" id="A0A8H6N4L8"/>
<sequence>MKLINVKTRKLEEFFDDAIPKYAILSHTWEHEEVSLQDLQDLRRAERMKGYAKIDETCLHAERHKLDYAWVDTCCIDKTSSAELSESINSMYQYYKRATVCYVYLTDTRQQRQHRADFAQKLEPYLAECRWFTRGWTLQELLAPSVIQFYNRQWEFLGSKDELVDPLSRITGISRDILLGRRHVWQNPVAMRMSWAASRKTTRSEDMAYCLLGIFDINMPMLYGEGSKAFRRLQEEICKKDCDTSIFACDSLAPTSSDHFDLFASSPAEFSGHGKATAWISRDGSSTTMTARGPRLTARNLFLVEVPGDTDRQKPNAPYADGVLRKAIVPKEIKLPHRDNEGTIRYVLRLDIGISTHDCGIFLEKIQTDLLRRDRNLPLALLPRGTRYEAEYQPEFTILDGRPAFHRPDSMHLGKDESFHIPFDRRVSITRIVPRPSWDFCRRLLFAPHVLAQIQAFQLEVRLGSTSASLWLLFDQRATSTGGIPKVRLLDSKKSWKVDRLLQSVLRYAKFRPCIWDELEVEGREIEALDDSVVVRINDRQHRISVAIETETVKENGISIRVFAARFHIK</sequence>
<evidence type="ECO:0000313" key="3">
    <source>
        <dbReference type="Proteomes" id="UP000654918"/>
    </source>
</evidence>
<evidence type="ECO:0000259" key="1">
    <source>
        <dbReference type="Pfam" id="PF06985"/>
    </source>
</evidence>
<reference evidence="2" key="1">
    <citation type="journal article" date="2020" name="Phytopathology">
        <title>Genome Sequence Resources of Colletotrichum truncatum, C. plurivorum, C. musicola, and C. sojae: Four Species Pathogenic to Soybean (Glycine max).</title>
        <authorList>
            <person name="Rogerio F."/>
            <person name="Boufleur T.R."/>
            <person name="Ciampi-Guillardi M."/>
            <person name="Sukno S.A."/>
            <person name="Thon M.R."/>
            <person name="Massola Junior N.S."/>
            <person name="Baroncelli R."/>
        </authorList>
    </citation>
    <scope>NUCLEOTIDE SEQUENCE</scope>
    <source>
        <strain evidence="2">LFN00145</strain>
    </source>
</reference>
<evidence type="ECO:0000313" key="2">
    <source>
        <dbReference type="EMBL" id="KAF6820114.1"/>
    </source>
</evidence>